<dbReference type="Gene3D" id="2.60.40.150">
    <property type="entry name" value="C2 domain"/>
    <property type="match status" value="2"/>
</dbReference>
<feature type="domain" description="RPGRIP1 C-terminal" evidence="1">
    <location>
        <begin position="298"/>
        <end position="451"/>
    </location>
</feature>
<organism evidence="2 3">
    <name type="scientific">Zophobas morio</name>
    <dbReference type="NCBI Taxonomy" id="2755281"/>
    <lineage>
        <taxon>Eukaryota</taxon>
        <taxon>Metazoa</taxon>
        <taxon>Ecdysozoa</taxon>
        <taxon>Arthropoda</taxon>
        <taxon>Hexapoda</taxon>
        <taxon>Insecta</taxon>
        <taxon>Pterygota</taxon>
        <taxon>Neoptera</taxon>
        <taxon>Endopterygota</taxon>
        <taxon>Coleoptera</taxon>
        <taxon>Polyphaga</taxon>
        <taxon>Cucujiformia</taxon>
        <taxon>Tenebrionidae</taxon>
        <taxon>Zophobas</taxon>
    </lineage>
</organism>
<dbReference type="InterPro" id="IPR031139">
    <property type="entry name" value="RPGRIP1_fam"/>
</dbReference>
<dbReference type="SUPFAM" id="SSF49562">
    <property type="entry name" value="C2 domain (Calcium/lipid-binding domain, CaLB)"/>
    <property type="match status" value="1"/>
</dbReference>
<proteinExistence type="predicted"/>
<dbReference type="InterPro" id="IPR035892">
    <property type="entry name" value="C2_domain_sf"/>
</dbReference>
<dbReference type="PANTHER" id="PTHR14240:SF5">
    <property type="entry name" value="RPGRIP1 C-TERMINAL DOMAIN-CONTAINING PROTEIN"/>
    <property type="match status" value="1"/>
</dbReference>
<comment type="caution">
    <text evidence="2">The sequence shown here is derived from an EMBL/GenBank/DDBJ whole genome shotgun (WGS) entry which is preliminary data.</text>
</comment>
<protein>
    <recommendedName>
        <fullName evidence="1">RPGRIP1 C-terminal domain-containing protein</fullName>
    </recommendedName>
</protein>
<dbReference type="InterPro" id="IPR041091">
    <property type="entry name" value="RPGRIP1_C"/>
</dbReference>
<dbReference type="Pfam" id="PF18111">
    <property type="entry name" value="RPGR1_C"/>
    <property type="match status" value="1"/>
</dbReference>
<keyword evidence="3" id="KW-1185">Reference proteome</keyword>
<dbReference type="Proteomes" id="UP001168821">
    <property type="component" value="Unassembled WGS sequence"/>
</dbReference>
<accession>A0AA38J2U9</accession>
<gene>
    <name evidence="2" type="ORF">Zmor_008454</name>
</gene>
<dbReference type="AlphaFoldDB" id="A0AA38J2U9"/>
<evidence type="ECO:0000313" key="3">
    <source>
        <dbReference type="Proteomes" id="UP001168821"/>
    </source>
</evidence>
<name>A0AA38J2U9_9CUCU</name>
<evidence type="ECO:0000259" key="1">
    <source>
        <dbReference type="Pfam" id="PF18111"/>
    </source>
</evidence>
<reference evidence="2" key="1">
    <citation type="journal article" date="2023" name="G3 (Bethesda)">
        <title>Whole genome assemblies of Zophobas morio and Tenebrio molitor.</title>
        <authorList>
            <person name="Kaur S."/>
            <person name="Stinson S.A."/>
            <person name="diCenzo G.C."/>
        </authorList>
    </citation>
    <scope>NUCLEOTIDE SEQUENCE</scope>
    <source>
        <strain evidence="2">QUZm001</strain>
    </source>
</reference>
<dbReference type="EMBL" id="JALNTZ010000002">
    <property type="protein sequence ID" value="KAJ3664272.1"/>
    <property type="molecule type" value="Genomic_DNA"/>
</dbReference>
<sequence>MDLEDSNFMVLPCQPTSDFKLHPPSESSVDSHTPGSIPSNLTLCFKQIKLTKPLKDYIDKKLHGEKFLKISWSFRHMKDSFVIPTPIYESTKVKSKHTGQYPLEIGDDFIKSLDKSPIMFDLYVTTRKSFATLSTAELSISDILDNVNKKERAKVLFYNNKISHDYVAKAEVRYKLLCNKKKLKEVVAKWKLSHRFQKNRIKLPELMGRRERCVNYSQEDSFCHNLLSSLQEAKTVSTLSQDDNAERDEVFLTQEGDWKDETRDIFDVKWKEWMEQNDFREESPTRSDDLKFVLSITVSKVYFLEKKIFLKRKSSIEQIYVEFSFLDEEGPEMETPFSLPVGYLENPTEFNWTKTFEFNVEKDYSYCSRLANFVANNEPIRFVVISEPKESLDSMILTCEEVGFADVSLKDIVEFGSGCDTYQYEILDCENPLLVLGYIMICFDGIVGLKNLIDYMNTAKKVRSAT</sequence>
<dbReference type="PANTHER" id="PTHR14240">
    <property type="entry name" value="RETINITIS PIGMENTOSA GTPASE REGULATOR-INTERACTING PROTEIN"/>
    <property type="match status" value="1"/>
</dbReference>
<evidence type="ECO:0000313" key="2">
    <source>
        <dbReference type="EMBL" id="KAJ3664272.1"/>
    </source>
</evidence>